<keyword evidence="1" id="KW-0472">Membrane</keyword>
<name>A0A538U7M8_UNCEI</name>
<protein>
    <submittedName>
        <fullName evidence="4">OmpA family protein</fullName>
    </submittedName>
</protein>
<dbReference type="Pfam" id="PF00691">
    <property type="entry name" value="OmpA"/>
    <property type="match status" value="1"/>
</dbReference>
<evidence type="ECO:0000313" key="5">
    <source>
        <dbReference type="Proteomes" id="UP000319836"/>
    </source>
</evidence>
<dbReference type="EMBL" id="VBPA01000090">
    <property type="protein sequence ID" value="TMQ71902.1"/>
    <property type="molecule type" value="Genomic_DNA"/>
</dbReference>
<dbReference type="SUPFAM" id="SSF103088">
    <property type="entry name" value="OmpA-like"/>
    <property type="match status" value="1"/>
</dbReference>
<evidence type="ECO:0000313" key="4">
    <source>
        <dbReference type="EMBL" id="TMQ71902.1"/>
    </source>
</evidence>
<dbReference type="InterPro" id="IPR006665">
    <property type="entry name" value="OmpA-like"/>
</dbReference>
<feature type="signal peptide" evidence="2">
    <location>
        <begin position="1"/>
        <end position="26"/>
    </location>
</feature>
<evidence type="ECO:0000256" key="2">
    <source>
        <dbReference type="SAM" id="SignalP"/>
    </source>
</evidence>
<dbReference type="PANTHER" id="PTHR30329:SF21">
    <property type="entry name" value="LIPOPROTEIN YIAD-RELATED"/>
    <property type="match status" value="1"/>
</dbReference>
<keyword evidence="2" id="KW-0732">Signal</keyword>
<dbReference type="PANTHER" id="PTHR30329">
    <property type="entry name" value="STATOR ELEMENT OF FLAGELLAR MOTOR COMPLEX"/>
    <property type="match status" value="1"/>
</dbReference>
<evidence type="ECO:0000259" key="3">
    <source>
        <dbReference type="PROSITE" id="PS51123"/>
    </source>
</evidence>
<reference evidence="4 5" key="1">
    <citation type="journal article" date="2019" name="Nat. Microbiol.">
        <title>Mediterranean grassland soil C-N compound turnover is dependent on rainfall and depth, and is mediated by genomically divergent microorganisms.</title>
        <authorList>
            <person name="Diamond S."/>
            <person name="Andeer P.F."/>
            <person name="Li Z."/>
            <person name="Crits-Christoph A."/>
            <person name="Burstein D."/>
            <person name="Anantharaman K."/>
            <person name="Lane K.R."/>
            <person name="Thomas B.C."/>
            <person name="Pan C."/>
            <person name="Northen T.R."/>
            <person name="Banfield J.F."/>
        </authorList>
    </citation>
    <scope>NUCLEOTIDE SEQUENCE [LARGE SCALE GENOMIC DNA]</scope>
    <source>
        <strain evidence="4">WS_10</strain>
    </source>
</reference>
<dbReference type="InterPro" id="IPR050330">
    <property type="entry name" value="Bact_OuterMem_StrucFunc"/>
</dbReference>
<proteinExistence type="predicted"/>
<dbReference type="InterPro" id="IPR036737">
    <property type="entry name" value="OmpA-like_sf"/>
</dbReference>
<evidence type="ECO:0000256" key="1">
    <source>
        <dbReference type="PROSITE-ProRule" id="PRU00473"/>
    </source>
</evidence>
<gene>
    <name evidence="4" type="ORF">E6K80_04195</name>
</gene>
<comment type="caution">
    <text evidence="4">The sequence shown here is derived from an EMBL/GenBank/DDBJ whole genome shotgun (WGS) entry which is preliminary data.</text>
</comment>
<dbReference type="GO" id="GO:0016020">
    <property type="term" value="C:membrane"/>
    <property type="evidence" value="ECO:0007669"/>
    <property type="project" value="UniProtKB-UniRule"/>
</dbReference>
<organism evidence="4 5">
    <name type="scientific">Eiseniibacteriota bacterium</name>
    <dbReference type="NCBI Taxonomy" id="2212470"/>
    <lineage>
        <taxon>Bacteria</taxon>
        <taxon>Candidatus Eiseniibacteriota</taxon>
    </lineage>
</organism>
<dbReference type="AlphaFoldDB" id="A0A538U7M8"/>
<dbReference type="CDD" id="cd07185">
    <property type="entry name" value="OmpA_C-like"/>
    <property type="match status" value="1"/>
</dbReference>
<sequence>MNARDGCRAALAMAWSLLALVSAPQAARCGPDDPPMITRDSEAKVLKRSVKALESYWIPVGKLFGDGQAEKVQVVEGKWTHFTYQNPPKSSVIEIGRTFDKKLRDAGFEIVYDCRDADCGSGGRKTNGDWWDPTYQRRYLVGKLARENGAVWVCVNVQAKSPNVAGQHDVDVIEAKPEPRVEQVQPDETDAGWLEHELGESGHVAVRGIGFDEKKSAVLASSEPTLTAIAQLLARDPRRKLLVVVHTDAGADLRAGVARSRKHAQMIVVALVKKHGVAASRIVGEGVGGLAPIAPNTTEQGSALNRRVELVLTAGAPAPALKANASE</sequence>
<accession>A0A538U7M8</accession>
<feature type="domain" description="OmpA-like" evidence="3">
    <location>
        <begin position="198"/>
        <end position="316"/>
    </location>
</feature>
<dbReference type="Gene3D" id="3.30.1330.60">
    <property type="entry name" value="OmpA-like domain"/>
    <property type="match status" value="1"/>
</dbReference>
<feature type="chain" id="PRO_5022238385" evidence="2">
    <location>
        <begin position="27"/>
        <end position="327"/>
    </location>
</feature>
<dbReference type="PROSITE" id="PS51123">
    <property type="entry name" value="OMPA_2"/>
    <property type="match status" value="1"/>
</dbReference>
<dbReference type="Proteomes" id="UP000319836">
    <property type="component" value="Unassembled WGS sequence"/>
</dbReference>